<name>A0A6H1UAL4_9GAMM</name>
<sequence length="242" mass="27418">MRRILADFRKLTSLVEGCRIAYLNFPVSGLKSNSNGPLAERKISSTILNYPVLSTDDEFRVLFDRLQRIVLQDYNNVMKFQLNGDWPKGLYFGPFNKCEGKSLARTIELCSELNINSAVEFYSFCENDNFVGYFCITSSGSQQELIEYVNKPLITTTLDLTHFYLTRSYPSLVNPNNFNGVINEKTRAVIQLAAEGNSCKDIGHKLCLTERGVNYHLDRAKNILGASNKTDMVRLAKNNCLI</sequence>
<dbReference type="AlphaFoldDB" id="A0A6H1UAL4"/>
<evidence type="ECO:0000259" key="1">
    <source>
        <dbReference type="PROSITE" id="PS50043"/>
    </source>
</evidence>
<protein>
    <submittedName>
        <fullName evidence="2">Helix-turn-helix transcriptional regulator</fullName>
    </submittedName>
</protein>
<gene>
    <name evidence="2" type="ORF">HER31_03900</name>
</gene>
<dbReference type="Gene3D" id="1.10.10.10">
    <property type="entry name" value="Winged helix-like DNA-binding domain superfamily/Winged helix DNA-binding domain"/>
    <property type="match status" value="1"/>
</dbReference>
<dbReference type="Pfam" id="PF00196">
    <property type="entry name" value="GerE"/>
    <property type="match status" value="1"/>
</dbReference>
<evidence type="ECO:0000313" key="3">
    <source>
        <dbReference type="Proteomes" id="UP000501602"/>
    </source>
</evidence>
<dbReference type="SUPFAM" id="SSF46894">
    <property type="entry name" value="C-terminal effector domain of the bipartite response regulators"/>
    <property type="match status" value="1"/>
</dbReference>
<dbReference type="SMART" id="SM00421">
    <property type="entry name" value="HTH_LUXR"/>
    <property type="match status" value="1"/>
</dbReference>
<organism evidence="2 3">
    <name type="scientific">Ferrimonas lipolytica</name>
    <dbReference type="NCBI Taxonomy" id="2724191"/>
    <lineage>
        <taxon>Bacteria</taxon>
        <taxon>Pseudomonadati</taxon>
        <taxon>Pseudomonadota</taxon>
        <taxon>Gammaproteobacteria</taxon>
        <taxon>Alteromonadales</taxon>
        <taxon>Ferrimonadaceae</taxon>
        <taxon>Ferrimonas</taxon>
    </lineage>
</organism>
<feature type="domain" description="HTH luxR-type" evidence="1">
    <location>
        <begin position="175"/>
        <end position="240"/>
    </location>
</feature>
<dbReference type="InterPro" id="IPR000792">
    <property type="entry name" value="Tscrpt_reg_LuxR_C"/>
</dbReference>
<keyword evidence="3" id="KW-1185">Reference proteome</keyword>
<evidence type="ECO:0000313" key="2">
    <source>
        <dbReference type="EMBL" id="QIZ76107.1"/>
    </source>
</evidence>
<accession>A0A6H1UAL4</accession>
<dbReference type="RefSeq" id="WP_168659367.1">
    <property type="nucleotide sequence ID" value="NZ_CP051180.1"/>
</dbReference>
<reference evidence="2 3" key="1">
    <citation type="submission" date="2020-04" db="EMBL/GenBank/DDBJ databases">
        <title>Ferrimonas sp. S7 isolated from sea water.</title>
        <authorList>
            <person name="Bae S.S."/>
            <person name="Baek K."/>
        </authorList>
    </citation>
    <scope>NUCLEOTIDE SEQUENCE [LARGE SCALE GENOMIC DNA]</scope>
    <source>
        <strain evidence="2 3">S7</strain>
    </source>
</reference>
<dbReference type="Proteomes" id="UP000501602">
    <property type="component" value="Chromosome"/>
</dbReference>
<dbReference type="GO" id="GO:0003677">
    <property type="term" value="F:DNA binding"/>
    <property type="evidence" value="ECO:0007669"/>
    <property type="project" value="InterPro"/>
</dbReference>
<dbReference type="InterPro" id="IPR036388">
    <property type="entry name" value="WH-like_DNA-bd_sf"/>
</dbReference>
<dbReference type="GO" id="GO:0006355">
    <property type="term" value="P:regulation of DNA-templated transcription"/>
    <property type="evidence" value="ECO:0007669"/>
    <property type="project" value="InterPro"/>
</dbReference>
<dbReference type="PROSITE" id="PS50043">
    <property type="entry name" value="HTH_LUXR_2"/>
    <property type="match status" value="1"/>
</dbReference>
<dbReference type="InterPro" id="IPR016032">
    <property type="entry name" value="Sig_transdc_resp-reg_C-effctor"/>
</dbReference>
<dbReference type="EMBL" id="CP051180">
    <property type="protein sequence ID" value="QIZ76107.1"/>
    <property type="molecule type" value="Genomic_DNA"/>
</dbReference>
<proteinExistence type="predicted"/>
<dbReference type="KEGG" id="fes:HER31_03900"/>